<keyword evidence="1" id="KW-1133">Transmembrane helix</keyword>
<accession>A0A017SJK4</accession>
<dbReference type="HOGENOM" id="CLU_2157841_0_0_1"/>
<feature type="transmembrane region" description="Helical" evidence="1">
    <location>
        <begin position="87"/>
        <end position="104"/>
    </location>
</feature>
<sequence length="111" mass="12649">MPCKRCNCTSALQLINKENNCMEHEHFATTSILKINNFSMIEIKVSKRIPSAAGNTPLVLLDAYQPYCTVSREATSARRHRWPERNTGILILVCCAVFLFPYTSTRRAAWN</sequence>
<keyword evidence="1" id="KW-0472">Membrane</keyword>
<dbReference type="GeneID" id="63693526"/>
<evidence type="ECO:0000313" key="3">
    <source>
        <dbReference type="Proteomes" id="UP000019804"/>
    </source>
</evidence>
<protein>
    <submittedName>
        <fullName evidence="2">Uncharacterized protein</fullName>
    </submittedName>
</protein>
<dbReference type="EMBL" id="KK088417">
    <property type="protein sequence ID" value="EYE96854.1"/>
    <property type="molecule type" value="Genomic_DNA"/>
</dbReference>
<keyword evidence="1" id="KW-0812">Transmembrane</keyword>
<dbReference type="AlphaFoldDB" id="A0A017SJK4"/>
<evidence type="ECO:0000256" key="1">
    <source>
        <dbReference type="SAM" id="Phobius"/>
    </source>
</evidence>
<name>A0A017SJK4_ASPRC</name>
<dbReference type="RefSeq" id="XP_040640542.1">
    <property type="nucleotide sequence ID" value="XM_040778402.1"/>
</dbReference>
<proteinExistence type="predicted"/>
<organism evidence="2 3">
    <name type="scientific">Aspergillus ruber (strain CBS 135680)</name>
    <dbReference type="NCBI Taxonomy" id="1388766"/>
    <lineage>
        <taxon>Eukaryota</taxon>
        <taxon>Fungi</taxon>
        <taxon>Dikarya</taxon>
        <taxon>Ascomycota</taxon>
        <taxon>Pezizomycotina</taxon>
        <taxon>Eurotiomycetes</taxon>
        <taxon>Eurotiomycetidae</taxon>
        <taxon>Eurotiales</taxon>
        <taxon>Aspergillaceae</taxon>
        <taxon>Aspergillus</taxon>
        <taxon>Aspergillus subgen. Aspergillus</taxon>
    </lineage>
</organism>
<reference evidence="3" key="1">
    <citation type="journal article" date="2014" name="Nat. Commun.">
        <title>Genomic adaptations of the halophilic Dead Sea filamentous fungus Eurotium rubrum.</title>
        <authorList>
            <person name="Kis-Papo T."/>
            <person name="Weig A.R."/>
            <person name="Riley R."/>
            <person name="Persoh D."/>
            <person name="Salamov A."/>
            <person name="Sun H."/>
            <person name="Lipzen A."/>
            <person name="Wasser S.P."/>
            <person name="Rambold G."/>
            <person name="Grigoriev I.V."/>
            <person name="Nevo E."/>
        </authorList>
    </citation>
    <scope>NUCLEOTIDE SEQUENCE [LARGE SCALE GENOMIC DNA]</scope>
    <source>
        <strain evidence="3">CBS 135680</strain>
    </source>
</reference>
<gene>
    <name evidence="2" type="ORF">EURHEDRAFT_341087</name>
</gene>
<dbReference type="Proteomes" id="UP000019804">
    <property type="component" value="Unassembled WGS sequence"/>
</dbReference>
<keyword evidence="3" id="KW-1185">Reference proteome</keyword>
<evidence type="ECO:0000313" key="2">
    <source>
        <dbReference type="EMBL" id="EYE96854.1"/>
    </source>
</evidence>